<dbReference type="Pfam" id="PF00041">
    <property type="entry name" value="fn3"/>
    <property type="match status" value="4"/>
</dbReference>
<evidence type="ECO:0000313" key="8">
    <source>
        <dbReference type="Proteomes" id="UP001529338"/>
    </source>
</evidence>
<sequence length="1307" mass="134554">MSRSRAFVGITTGAAVLVTGVLIAVPAAAAGPDAPTGPQVGHVVTADDTGAGDELFQWQPVLGATGYSLEISTRSDFASGSDVVPLVKTVLPAWVPTSPLGGVGHDAGGQTLYWRVAAVSGTTTGAWSDTQSLWEDDLAAPVPLGPGSSGADSELQYPTPVQFSWQPVPGATGYDVQYAPVSDVDFSSTSTVTTTSPTTATTWSPTAPLTRTLDGESISWHWRVRARYFAGTATPVVGPWSSTDRQFTVTWPSAVSQPMLLEPAASDGSSPSDPVVSDPLFRWSGVAGAGSYTLTLGKSRSDDGSAVTDVVLTKNVTGTTYALTDPLLDQQYFWQVTPLDAAGKPGTPSDVQEFIKRWGRQSAPATTNEYSTAYPEPLVGATTPGAAPQIPLDQFELSWKPLARTTYYEVEVANDTTVVTCQTASTSATIFAKYEASSATGGSPAALRQNGVACLWNAQAAKRIIAGGTYRWRVRGWQVTASSTASIAGDAPTASIHSDWSDPQSVDFPERATYVTATAPASTSASTIALGPDSTDQVAPGEPAPLLSWQPMAGATYYMVQVGLNSSVDTNPIATIRVPGTSFRATGVFADNQVNLPYYWRVRGMASDITSTDLTYLGDWTTTQSWSKASTAATFDGQQPVTQVGGTTLLRWAPQAASAPLDGGSRGYQITIRNSANTVIGTAQKVTYPFFVAANPSTGKTLTPGTYNFTVQPLDASGAAGRASSSQTFVIDGSAPSGLTAVPAGSGETLSWNPSPGAASYKVTATLGATTKTVTTSQTATTITDLTPGAYTWTVTPTDSQTVVGSTSSGAFTVDPRTVTTRSTGTEPASGAVVTWQSPALDWAPLAGASRYVVKITTPSGTTVDSAETTATSYVPSKALAFGTQYQWQVTAVPEVATTSSARPTLGQSAVVPFTFSGAPGTPSKPSLVVKDGTTVAATWTALIGPSLGSSATPDYVVRYGVVNVATGVPDTWIAEQDLGNAATYTVTGLLQGVTYALQVRAQNDLGTSAWSAQATATTGTVPGAPRSVTASALTSVGSVKVSWQAPTLTTGSPAVTGYVVTYAVGTGAPKSVTVTTTTATITGLSRSTYTITVAAQNVLGTGPNATVTALPYAAASAPLSAKVVRGDRSAKVSWTKPTADGGSPITGYVVQTSAYNASTKTWGAWASRVSTTATSTTVTSLINGTTYHVRVYAKTAPAPAGAASTTLTVVPAGKPFAPTSVAVKVSSGKAVVSWKKPNTNGAALTGYVLQYSTTGKTWSTKASPSASATSYTWSKPTKGKAYYVRIYAKNSVGTSSASSSVKFVAK</sequence>
<proteinExistence type="predicted"/>
<evidence type="ECO:0000256" key="4">
    <source>
        <dbReference type="SAM" id="MobiDB-lite"/>
    </source>
</evidence>
<evidence type="ECO:0000256" key="1">
    <source>
        <dbReference type="ARBA" id="ARBA00022737"/>
    </source>
</evidence>
<dbReference type="InterPro" id="IPR050991">
    <property type="entry name" value="ECM_Regulatory_Proteins"/>
</dbReference>
<keyword evidence="1" id="KW-0677">Repeat</keyword>
<protein>
    <submittedName>
        <fullName evidence="7">Fibronectin type III domain-containing protein</fullName>
    </submittedName>
</protein>
<dbReference type="InterPro" id="IPR013783">
    <property type="entry name" value="Ig-like_fold"/>
</dbReference>
<dbReference type="InterPro" id="IPR036116">
    <property type="entry name" value="FN3_sf"/>
</dbReference>
<dbReference type="PROSITE" id="PS50853">
    <property type="entry name" value="FN3"/>
    <property type="match status" value="4"/>
</dbReference>
<keyword evidence="2" id="KW-0326">Glycosidase</keyword>
<feature type="domain" description="Fibronectin type-III" evidence="6">
    <location>
        <begin position="1218"/>
        <end position="1307"/>
    </location>
</feature>
<reference evidence="7 8" key="1">
    <citation type="submission" date="2023-06" db="EMBL/GenBank/DDBJ databases">
        <title>Cellulomonas sp. MW4 Whole genome sequence.</title>
        <authorList>
            <person name="Park S."/>
        </authorList>
    </citation>
    <scope>NUCLEOTIDE SEQUENCE [LARGE SCALE GENOMIC DNA]</scope>
    <source>
        <strain evidence="7 8">MW4</strain>
    </source>
</reference>
<evidence type="ECO:0000256" key="3">
    <source>
        <dbReference type="ARBA" id="ARBA00023326"/>
    </source>
</evidence>
<organism evidence="7 8">
    <name type="scientific">Cellulomonas alba</name>
    <dbReference type="NCBI Taxonomy" id="3053467"/>
    <lineage>
        <taxon>Bacteria</taxon>
        <taxon>Bacillati</taxon>
        <taxon>Actinomycetota</taxon>
        <taxon>Actinomycetes</taxon>
        <taxon>Micrococcales</taxon>
        <taxon>Cellulomonadaceae</taxon>
        <taxon>Cellulomonas</taxon>
    </lineage>
</organism>
<evidence type="ECO:0000256" key="5">
    <source>
        <dbReference type="SAM" id="SignalP"/>
    </source>
</evidence>
<name>A0ABT7SB38_9CELL</name>
<dbReference type="Gene3D" id="2.60.40.10">
    <property type="entry name" value="Immunoglobulins"/>
    <property type="match status" value="11"/>
</dbReference>
<keyword evidence="3" id="KW-0624">Polysaccharide degradation</keyword>
<feature type="chain" id="PRO_5045683625" evidence="5">
    <location>
        <begin position="30"/>
        <end position="1307"/>
    </location>
</feature>
<comment type="caution">
    <text evidence="7">The sequence shown here is derived from an EMBL/GenBank/DDBJ whole genome shotgun (WGS) entry which is preliminary data.</text>
</comment>
<feature type="region of interest" description="Disordered" evidence="4">
    <location>
        <begin position="187"/>
        <end position="207"/>
    </location>
</feature>
<keyword evidence="5" id="KW-0732">Signal</keyword>
<feature type="domain" description="Fibronectin type-III" evidence="6">
    <location>
        <begin position="1116"/>
        <end position="1216"/>
    </location>
</feature>
<accession>A0ABT7SB38</accession>
<keyword evidence="2" id="KW-0378">Hydrolase</keyword>
<dbReference type="CDD" id="cd00063">
    <property type="entry name" value="FN3"/>
    <property type="match status" value="4"/>
</dbReference>
<gene>
    <name evidence="7" type="ORF">QRT04_00510</name>
</gene>
<dbReference type="SMART" id="SM00060">
    <property type="entry name" value="FN3"/>
    <property type="match status" value="6"/>
</dbReference>
<evidence type="ECO:0000256" key="2">
    <source>
        <dbReference type="ARBA" id="ARBA00023295"/>
    </source>
</evidence>
<dbReference type="InterPro" id="IPR003961">
    <property type="entry name" value="FN3_dom"/>
</dbReference>
<keyword evidence="3" id="KW-0119">Carbohydrate metabolism</keyword>
<feature type="domain" description="Fibronectin type-III" evidence="6">
    <location>
        <begin position="1025"/>
        <end position="1113"/>
    </location>
</feature>
<dbReference type="Proteomes" id="UP001529338">
    <property type="component" value="Unassembled WGS sequence"/>
</dbReference>
<dbReference type="PANTHER" id="PTHR46708:SF2">
    <property type="entry name" value="FIBRONECTIN TYPE-III DOMAIN-CONTAINING PROTEIN"/>
    <property type="match status" value="1"/>
</dbReference>
<dbReference type="PRINTS" id="PR00014">
    <property type="entry name" value="FNTYPEIII"/>
</dbReference>
<keyword evidence="8" id="KW-1185">Reference proteome</keyword>
<feature type="domain" description="Fibronectin type-III" evidence="6">
    <location>
        <begin position="922"/>
        <end position="1024"/>
    </location>
</feature>
<evidence type="ECO:0000259" key="6">
    <source>
        <dbReference type="PROSITE" id="PS50853"/>
    </source>
</evidence>
<feature type="signal peptide" evidence="5">
    <location>
        <begin position="1"/>
        <end position="29"/>
    </location>
</feature>
<dbReference type="EMBL" id="JAUCGQ010000001">
    <property type="protein sequence ID" value="MDM7853401.1"/>
    <property type="molecule type" value="Genomic_DNA"/>
</dbReference>
<dbReference type="PANTHER" id="PTHR46708">
    <property type="entry name" value="TENASCIN"/>
    <property type="match status" value="1"/>
</dbReference>
<dbReference type="RefSeq" id="WP_289452926.1">
    <property type="nucleotide sequence ID" value="NZ_JAUCGQ010000001.1"/>
</dbReference>
<evidence type="ECO:0000313" key="7">
    <source>
        <dbReference type="EMBL" id="MDM7853401.1"/>
    </source>
</evidence>
<dbReference type="SUPFAM" id="SSF49265">
    <property type="entry name" value="Fibronectin type III"/>
    <property type="match status" value="2"/>
</dbReference>